<reference evidence="2 3" key="1">
    <citation type="submission" date="2024-09" db="EMBL/GenBank/DDBJ databases">
        <title>Chromosome-scale assembly of Riccia fluitans.</title>
        <authorList>
            <person name="Paukszto L."/>
            <person name="Sawicki J."/>
            <person name="Karawczyk K."/>
            <person name="Piernik-Szablinska J."/>
            <person name="Szczecinska M."/>
            <person name="Mazdziarz M."/>
        </authorList>
    </citation>
    <scope>NUCLEOTIDE SEQUENCE [LARGE SCALE GENOMIC DNA]</scope>
    <source>
        <strain evidence="2">Rf_01</strain>
        <tissue evidence="2">Aerial parts of the thallus</tissue>
    </source>
</reference>
<dbReference type="EMBL" id="JBHFFA010000003">
    <property type="protein sequence ID" value="KAL2635605.1"/>
    <property type="molecule type" value="Genomic_DNA"/>
</dbReference>
<feature type="region of interest" description="Disordered" evidence="1">
    <location>
        <begin position="1"/>
        <end position="61"/>
    </location>
</feature>
<sequence length="144" mass="16062">MAAKVQEAQKQAWREALEPPKKGRGSSSSLLSEAVRRVEEKVMTPPPCIRSTEGERGKGRARTSSEMSAFLFFLYCQQWTHPVRGFWRNTALYEDSLTTVLIEGFCQAESQDSSFGSEGRIIAYSAAWNLSASYGRSHIGGRHV</sequence>
<accession>A0ABD1YYP4</accession>
<dbReference type="AlphaFoldDB" id="A0ABD1YYP4"/>
<protein>
    <submittedName>
        <fullName evidence="2">Uncharacterized protein</fullName>
    </submittedName>
</protein>
<dbReference type="Proteomes" id="UP001605036">
    <property type="component" value="Unassembled WGS sequence"/>
</dbReference>
<keyword evidence="3" id="KW-1185">Reference proteome</keyword>
<evidence type="ECO:0000256" key="1">
    <source>
        <dbReference type="SAM" id="MobiDB-lite"/>
    </source>
</evidence>
<evidence type="ECO:0000313" key="3">
    <source>
        <dbReference type="Proteomes" id="UP001605036"/>
    </source>
</evidence>
<name>A0ABD1YYP4_9MARC</name>
<evidence type="ECO:0000313" key="2">
    <source>
        <dbReference type="EMBL" id="KAL2635605.1"/>
    </source>
</evidence>
<gene>
    <name evidence="2" type="ORF">R1flu_007084</name>
</gene>
<feature type="compositionally biased region" description="Basic and acidic residues" evidence="1">
    <location>
        <begin position="12"/>
        <end position="21"/>
    </location>
</feature>
<proteinExistence type="predicted"/>
<comment type="caution">
    <text evidence="2">The sequence shown here is derived from an EMBL/GenBank/DDBJ whole genome shotgun (WGS) entry which is preliminary data.</text>
</comment>
<organism evidence="2 3">
    <name type="scientific">Riccia fluitans</name>
    <dbReference type="NCBI Taxonomy" id="41844"/>
    <lineage>
        <taxon>Eukaryota</taxon>
        <taxon>Viridiplantae</taxon>
        <taxon>Streptophyta</taxon>
        <taxon>Embryophyta</taxon>
        <taxon>Marchantiophyta</taxon>
        <taxon>Marchantiopsida</taxon>
        <taxon>Marchantiidae</taxon>
        <taxon>Marchantiales</taxon>
        <taxon>Ricciaceae</taxon>
        <taxon>Riccia</taxon>
    </lineage>
</organism>